<sequence length="218" mass="24810">MSNPPAALQKAPHHLQADDLLPESLLDFLGCPTPPAWLEWAYANPDILLIDHAQCEKKAASTAMSLLYRYVDQPLLLSKMSQLAREELLHFEQVVTLMESRGVGYHHLTASRYAEGLRQHMRSSDPERLIDLLIIGALIEARSCERFARLIPYLDEELAKFYRTLVKSEGRHFEDYLLLARQQTQAPIDDRIALFVACEQALITSPDTAFRFHSGVPR</sequence>
<dbReference type="CDD" id="cd07910">
    <property type="entry name" value="MiaE"/>
    <property type="match status" value="1"/>
</dbReference>
<comment type="caution">
    <text evidence="1">The sequence shown here is derived from an EMBL/GenBank/DDBJ whole genome shotgun (WGS) entry which is preliminary data.</text>
</comment>
<dbReference type="AlphaFoldDB" id="A0A7Y3U0K2"/>
<dbReference type="RefSeq" id="WP_171702556.1">
    <property type="nucleotide sequence ID" value="NZ_JABFHI010000004.1"/>
</dbReference>
<accession>A0A7Y3U0K2</accession>
<dbReference type="PANTHER" id="PTHR42637">
    <property type="entry name" value="TRNA-(MS[2]IO[6]A)-HYDROXYLASE"/>
    <property type="match status" value="1"/>
</dbReference>
<dbReference type="InterPro" id="IPR010386">
    <property type="entry name" value="tRNA-Hydrxlase_MiaE"/>
</dbReference>
<dbReference type="SUPFAM" id="SSF47240">
    <property type="entry name" value="Ferritin-like"/>
    <property type="match status" value="1"/>
</dbReference>
<name>A0A7Y3U0K2_9GAMM</name>
<evidence type="ECO:0000313" key="2">
    <source>
        <dbReference type="Proteomes" id="UP000588806"/>
    </source>
</evidence>
<dbReference type="GO" id="GO:0006400">
    <property type="term" value="P:tRNA modification"/>
    <property type="evidence" value="ECO:0007669"/>
    <property type="project" value="InterPro"/>
</dbReference>
<dbReference type="GO" id="GO:0045301">
    <property type="term" value="F:tRNA 2-(methylsulfanyl)-N(6)-isopentenyladenosine(37) hydroxylase activity"/>
    <property type="evidence" value="ECO:0007669"/>
    <property type="project" value="InterPro"/>
</dbReference>
<dbReference type="Proteomes" id="UP000588806">
    <property type="component" value="Unassembled WGS sequence"/>
</dbReference>
<reference evidence="1 2" key="1">
    <citation type="submission" date="2020-05" db="EMBL/GenBank/DDBJ databases">
        <authorList>
            <person name="Ruan W."/>
            <person name="Jeon C.O."/>
            <person name="Chun B.H."/>
        </authorList>
    </citation>
    <scope>NUCLEOTIDE SEQUENCE [LARGE SCALE GENOMIC DNA]</scope>
    <source>
        <strain evidence="1 2">TBZ9</strain>
    </source>
</reference>
<dbReference type="EMBL" id="JABFHI010000004">
    <property type="protein sequence ID" value="NOG32089.1"/>
    <property type="molecule type" value="Genomic_DNA"/>
</dbReference>
<reference evidence="1 2" key="2">
    <citation type="submission" date="2020-06" db="EMBL/GenBank/DDBJ databases">
        <title>Halomonas songnenensis sp. nov., a moderately halophilic bacterium isolated from saline and alkaline soils.</title>
        <authorList>
            <person name="Jiang J."/>
            <person name="Pan Y."/>
        </authorList>
    </citation>
    <scope>NUCLEOTIDE SEQUENCE [LARGE SCALE GENOMIC DNA]</scope>
    <source>
        <strain evidence="1 2">TBZ9</strain>
    </source>
</reference>
<dbReference type="Gene3D" id="1.20.1260.10">
    <property type="match status" value="1"/>
</dbReference>
<protein>
    <submittedName>
        <fullName evidence="1">tRNA-(Ms[2]io[6]A)-hydroxylase</fullName>
    </submittedName>
</protein>
<dbReference type="Pfam" id="PF06175">
    <property type="entry name" value="MiaE"/>
    <property type="match status" value="1"/>
</dbReference>
<dbReference type="InterPro" id="IPR009078">
    <property type="entry name" value="Ferritin-like_SF"/>
</dbReference>
<evidence type="ECO:0000313" key="1">
    <source>
        <dbReference type="EMBL" id="NOG32089.1"/>
    </source>
</evidence>
<gene>
    <name evidence="1" type="ORF">HLB35_10580</name>
</gene>
<dbReference type="InterPro" id="IPR012347">
    <property type="entry name" value="Ferritin-like"/>
</dbReference>
<dbReference type="PIRSF" id="PIRSF020736">
    <property type="entry name" value="MiaE"/>
    <property type="match status" value="1"/>
</dbReference>
<proteinExistence type="predicted"/>
<keyword evidence="2" id="KW-1185">Reference proteome</keyword>
<organism evidence="1 2">
    <name type="scientific">Vreelandella azerica</name>
    <dbReference type="NCBI Taxonomy" id="2732867"/>
    <lineage>
        <taxon>Bacteria</taxon>
        <taxon>Pseudomonadati</taxon>
        <taxon>Pseudomonadota</taxon>
        <taxon>Gammaproteobacteria</taxon>
        <taxon>Oceanospirillales</taxon>
        <taxon>Halomonadaceae</taxon>
        <taxon>Vreelandella</taxon>
    </lineage>
</organism>
<dbReference type="PANTHER" id="PTHR42637:SF1">
    <property type="entry name" value="TRNA 2-(METHYLSULFANYL)-N(6)-ISOPENTENYLADENOSINE(37) HYDROXYLASE"/>
    <property type="match status" value="1"/>
</dbReference>